<protein>
    <submittedName>
        <fullName evidence="1">Uncharacterized protein</fullName>
    </submittedName>
</protein>
<evidence type="ECO:0000313" key="2">
    <source>
        <dbReference type="Proteomes" id="UP000321949"/>
    </source>
</evidence>
<proteinExistence type="predicted"/>
<dbReference type="EMBL" id="VRSX01000008">
    <property type="protein sequence ID" value="TXK08336.1"/>
    <property type="molecule type" value="Genomic_DNA"/>
</dbReference>
<dbReference type="AlphaFoldDB" id="A0A5C8HUM8"/>
<sequence>MSPIRAAVPSFFLARRLLRRHGSRIEFARYAYFTLFAAKRALVDAEFRDLIVTDLFYYQPVAIKLAALARTDEDMLGRLLPLVEEELADMVSPGSPYELTPLITIDEMPQLEETTASGGELEPATSDELEFPESNSAGSFGLVKADMTSTARMHRTLWLVSSVLRDLDQVENLELKRRTLVELLELWGRFITVLSADASLADLRSAVTRHLQTSGDSSEESDEKLEDFLGRSIPAGVAIGGIEMTLSSPKLASVFDVALSSGGLRRSNECVTASLLLLFLLRSPGWAMKAATLVDQAEATWVLTHFFHALCQDAYAQGGAPEDELLALCKALYLKQQTFTSADIRSAHLDQYTQRLRTERAKTRHSRHPA</sequence>
<organism evidence="1 2">
    <name type="scientific">Microbacterium saccharophilum</name>
    <dbReference type="NCBI Taxonomy" id="1213358"/>
    <lineage>
        <taxon>Bacteria</taxon>
        <taxon>Bacillati</taxon>
        <taxon>Actinomycetota</taxon>
        <taxon>Actinomycetes</taxon>
        <taxon>Micrococcales</taxon>
        <taxon>Microbacteriaceae</taxon>
        <taxon>Microbacterium</taxon>
    </lineage>
</organism>
<dbReference type="Proteomes" id="UP000321949">
    <property type="component" value="Unassembled WGS sequence"/>
</dbReference>
<name>A0A5C8HUM8_9MICO</name>
<reference evidence="1 2" key="1">
    <citation type="submission" date="2019-08" db="EMBL/GenBank/DDBJ databases">
        <authorList>
            <person name="Dong K."/>
        </authorList>
    </citation>
    <scope>NUCLEOTIDE SEQUENCE [LARGE SCALE GENOMIC DNA]</scope>
    <source>
        <strain evidence="1 2">K-1</strain>
    </source>
</reference>
<keyword evidence="2" id="KW-1185">Reference proteome</keyword>
<evidence type="ECO:0000313" key="1">
    <source>
        <dbReference type="EMBL" id="TXK08336.1"/>
    </source>
</evidence>
<comment type="caution">
    <text evidence="1">The sequence shown here is derived from an EMBL/GenBank/DDBJ whole genome shotgun (WGS) entry which is preliminary data.</text>
</comment>
<gene>
    <name evidence="1" type="ORF">FVP74_13855</name>
</gene>
<dbReference type="RefSeq" id="WP_147889694.1">
    <property type="nucleotide sequence ID" value="NZ_JAKNUV010000010.1"/>
</dbReference>
<accession>A0A5C8HUM8</accession>